<feature type="compositionally biased region" description="Low complexity" evidence="1">
    <location>
        <begin position="120"/>
        <end position="137"/>
    </location>
</feature>
<evidence type="ECO:0000313" key="5">
    <source>
        <dbReference type="Proteomes" id="UP000886822"/>
    </source>
</evidence>
<feature type="domain" description="Transcobalamin-like C-terminal" evidence="3">
    <location>
        <begin position="167"/>
        <end position="234"/>
    </location>
</feature>
<sequence>MKKSVGIVIAIIVTVLTMGTAFAIQHHVSQSQPVTEQKQTMTSSSSKEEAANQASSSSKKHAVAVSSSKKKAKKKHSTSSERKTSSAKKTVSSESKTVANKSKSPKKDTKSASSERKATMAKSTTTTTATKKSTAKQTNQITVHLTVSGYKKTFFKGNVKVSSKANAFTVLQASKLKIDYQNGVVVYVSGVNGLSENDIKTGSGWKYRVNGKFIDAAANQKRIHNHDSVHWYFTTEGY</sequence>
<name>A0A9D1QRF3_9LACO</name>
<feature type="signal peptide" evidence="2">
    <location>
        <begin position="1"/>
        <end position="23"/>
    </location>
</feature>
<protein>
    <submittedName>
        <fullName evidence="4">DUF4430 domain-containing protein</fullName>
    </submittedName>
</protein>
<dbReference type="InterPro" id="IPR027954">
    <property type="entry name" value="Transcobalamin-like_C"/>
</dbReference>
<dbReference type="AlphaFoldDB" id="A0A9D1QRF3"/>
<feature type="compositionally biased region" description="Basic residues" evidence="1">
    <location>
        <begin position="58"/>
        <end position="77"/>
    </location>
</feature>
<feature type="region of interest" description="Disordered" evidence="1">
    <location>
        <begin position="28"/>
        <end position="137"/>
    </location>
</feature>
<evidence type="ECO:0000256" key="2">
    <source>
        <dbReference type="SAM" id="SignalP"/>
    </source>
</evidence>
<feature type="chain" id="PRO_5039479638" evidence="2">
    <location>
        <begin position="24"/>
        <end position="238"/>
    </location>
</feature>
<proteinExistence type="predicted"/>
<keyword evidence="2" id="KW-0732">Signal</keyword>
<dbReference type="Proteomes" id="UP000886822">
    <property type="component" value="Unassembled WGS sequence"/>
</dbReference>
<reference evidence="4" key="2">
    <citation type="submission" date="2021-04" db="EMBL/GenBank/DDBJ databases">
        <authorList>
            <person name="Gilroy R."/>
        </authorList>
    </citation>
    <scope>NUCLEOTIDE SEQUENCE</scope>
    <source>
        <strain evidence="4">CHK173-259</strain>
    </source>
</reference>
<feature type="compositionally biased region" description="Polar residues" evidence="1">
    <location>
        <begin position="28"/>
        <end position="45"/>
    </location>
</feature>
<comment type="caution">
    <text evidence="4">The sequence shown here is derived from an EMBL/GenBank/DDBJ whole genome shotgun (WGS) entry which is preliminary data.</text>
</comment>
<accession>A0A9D1QRF3</accession>
<gene>
    <name evidence="4" type="ORF">H9875_02300</name>
</gene>
<evidence type="ECO:0000259" key="3">
    <source>
        <dbReference type="Pfam" id="PF14478"/>
    </source>
</evidence>
<dbReference type="Pfam" id="PF14478">
    <property type="entry name" value="DUF4430"/>
    <property type="match status" value="1"/>
</dbReference>
<evidence type="ECO:0000313" key="4">
    <source>
        <dbReference type="EMBL" id="HIW71438.1"/>
    </source>
</evidence>
<reference evidence="4" key="1">
    <citation type="journal article" date="2021" name="PeerJ">
        <title>Extensive microbial diversity within the chicken gut microbiome revealed by metagenomics and culture.</title>
        <authorList>
            <person name="Gilroy R."/>
            <person name="Ravi A."/>
            <person name="Getino M."/>
            <person name="Pursley I."/>
            <person name="Horton D.L."/>
            <person name="Alikhan N.F."/>
            <person name="Baker D."/>
            <person name="Gharbi K."/>
            <person name="Hall N."/>
            <person name="Watson M."/>
            <person name="Adriaenssens E.M."/>
            <person name="Foster-Nyarko E."/>
            <person name="Jarju S."/>
            <person name="Secka A."/>
            <person name="Antonio M."/>
            <person name="Oren A."/>
            <person name="Chaudhuri R.R."/>
            <person name="La Ragione R."/>
            <person name="Hildebrand F."/>
            <person name="Pallen M.J."/>
        </authorList>
    </citation>
    <scope>NUCLEOTIDE SEQUENCE</scope>
    <source>
        <strain evidence="4">CHK173-259</strain>
    </source>
</reference>
<dbReference type="Gene3D" id="2.170.130.30">
    <property type="match status" value="1"/>
</dbReference>
<organism evidence="4 5">
    <name type="scientific">Candidatus Levilactobacillus faecigallinarum</name>
    <dbReference type="NCBI Taxonomy" id="2838638"/>
    <lineage>
        <taxon>Bacteria</taxon>
        <taxon>Bacillati</taxon>
        <taxon>Bacillota</taxon>
        <taxon>Bacilli</taxon>
        <taxon>Lactobacillales</taxon>
        <taxon>Lactobacillaceae</taxon>
        <taxon>Levilactobacillus</taxon>
    </lineage>
</organism>
<evidence type="ECO:0000256" key="1">
    <source>
        <dbReference type="SAM" id="MobiDB-lite"/>
    </source>
</evidence>
<dbReference type="EMBL" id="DXGJ01000020">
    <property type="protein sequence ID" value="HIW71438.1"/>
    <property type="molecule type" value="Genomic_DNA"/>
</dbReference>
<feature type="compositionally biased region" description="Basic and acidic residues" evidence="1">
    <location>
        <begin position="105"/>
        <end position="118"/>
    </location>
</feature>
<feature type="compositionally biased region" description="Polar residues" evidence="1">
    <location>
        <begin position="87"/>
        <end position="102"/>
    </location>
</feature>